<dbReference type="GO" id="GO:0003995">
    <property type="term" value="F:acyl-CoA dehydrogenase activity"/>
    <property type="evidence" value="ECO:0007669"/>
    <property type="project" value="TreeGrafter"/>
</dbReference>
<dbReference type="InterPro" id="IPR046373">
    <property type="entry name" value="Acyl-CoA_Oxase/DH_mid-dom_sf"/>
</dbReference>
<dbReference type="InterPro" id="IPR009075">
    <property type="entry name" value="AcylCo_DH/oxidase_C"/>
</dbReference>
<dbReference type="SUPFAM" id="SSF47203">
    <property type="entry name" value="Acyl-CoA dehydrogenase C-terminal domain-like"/>
    <property type="match status" value="1"/>
</dbReference>
<dbReference type="Pfam" id="PF02770">
    <property type="entry name" value="Acyl-CoA_dh_M"/>
    <property type="match status" value="1"/>
</dbReference>
<feature type="domain" description="Acyl-CoA dehydrogenase/oxidase N-terminal" evidence="8">
    <location>
        <begin position="190"/>
        <end position="275"/>
    </location>
</feature>
<evidence type="ECO:0000313" key="10">
    <source>
        <dbReference type="Proteomes" id="UP000003824"/>
    </source>
</evidence>
<dbReference type="Pfam" id="PF00441">
    <property type="entry name" value="Acyl-CoA_dh_1"/>
    <property type="match status" value="1"/>
</dbReference>
<organism evidence="9 10">
    <name type="scientific">Streptomyces viridosporus (strain ATCC 14672 / DSM 40746 / JCM 4963 / KCTC 9882 / NRRL B-12104 / FH 1290)</name>
    <name type="common">Streptomyces ghanaensis</name>
    <dbReference type="NCBI Taxonomy" id="566461"/>
    <lineage>
        <taxon>Bacteria</taxon>
        <taxon>Bacillati</taxon>
        <taxon>Actinomycetota</taxon>
        <taxon>Actinomycetes</taxon>
        <taxon>Kitasatosporales</taxon>
        <taxon>Streptomycetaceae</taxon>
        <taxon>Streptomyces</taxon>
    </lineage>
</organism>
<dbReference type="PANTHER" id="PTHR43884">
    <property type="entry name" value="ACYL-COA DEHYDROGENASE"/>
    <property type="match status" value="1"/>
</dbReference>
<feature type="domain" description="Acyl-CoA dehydrogenase/oxidase C-terminal" evidence="6">
    <location>
        <begin position="392"/>
        <end position="542"/>
    </location>
</feature>
<dbReference type="InterPro" id="IPR036250">
    <property type="entry name" value="AcylCo_DH-like_C"/>
</dbReference>
<dbReference type="GO" id="GO:0005886">
    <property type="term" value="C:plasma membrane"/>
    <property type="evidence" value="ECO:0007669"/>
    <property type="project" value="TreeGrafter"/>
</dbReference>
<feature type="compositionally biased region" description="Basic and acidic residues" evidence="5">
    <location>
        <begin position="106"/>
        <end position="130"/>
    </location>
</feature>
<dbReference type="Gene3D" id="1.20.140.10">
    <property type="entry name" value="Butyryl-CoA Dehydrogenase, subunit A, domain 3"/>
    <property type="match status" value="1"/>
</dbReference>
<dbReference type="InterPro" id="IPR009100">
    <property type="entry name" value="AcylCoA_DH/oxidase_NM_dom_sf"/>
</dbReference>
<evidence type="ECO:0000256" key="5">
    <source>
        <dbReference type="SAM" id="MobiDB-lite"/>
    </source>
</evidence>
<evidence type="ECO:0000256" key="4">
    <source>
        <dbReference type="ARBA" id="ARBA00022827"/>
    </source>
</evidence>
<dbReference type="Gene3D" id="1.10.540.10">
    <property type="entry name" value="Acyl-CoA dehydrogenase/oxidase, N-terminal domain"/>
    <property type="match status" value="1"/>
</dbReference>
<dbReference type="SUPFAM" id="SSF56645">
    <property type="entry name" value="Acyl-CoA dehydrogenase NM domain-like"/>
    <property type="match status" value="1"/>
</dbReference>
<evidence type="ECO:0000256" key="3">
    <source>
        <dbReference type="ARBA" id="ARBA00022630"/>
    </source>
</evidence>
<dbReference type="EMBL" id="DS999641">
    <property type="protein sequence ID" value="EFE65521.2"/>
    <property type="molecule type" value="Genomic_DNA"/>
</dbReference>
<dbReference type="Proteomes" id="UP000003824">
    <property type="component" value="Unassembled WGS sequence"/>
</dbReference>
<feature type="compositionally biased region" description="Basic residues" evidence="5">
    <location>
        <begin position="1"/>
        <end position="10"/>
    </location>
</feature>
<evidence type="ECO:0000259" key="8">
    <source>
        <dbReference type="Pfam" id="PF02771"/>
    </source>
</evidence>
<feature type="compositionally biased region" description="Low complexity" evidence="5">
    <location>
        <begin position="52"/>
        <end position="66"/>
    </location>
</feature>
<feature type="compositionally biased region" description="Gly residues" evidence="5">
    <location>
        <begin position="67"/>
        <end position="81"/>
    </location>
</feature>
<feature type="compositionally biased region" description="Basic and acidic residues" evidence="5">
    <location>
        <begin position="83"/>
        <end position="96"/>
    </location>
</feature>
<feature type="domain" description="Acyl-CoA oxidase/dehydrogenase middle" evidence="7">
    <location>
        <begin position="283"/>
        <end position="379"/>
    </location>
</feature>
<feature type="compositionally biased region" description="Basic and acidic residues" evidence="5">
    <location>
        <begin position="12"/>
        <end position="28"/>
    </location>
</feature>
<reference evidence="10" key="1">
    <citation type="submission" date="2008-12" db="EMBL/GenBank/DDBJ databases">
        <title>Annotation of Streptomyces ghanaensis ATCC 14672.</title>
        <authorList>
            <consortium name="The Broad Institute Genome Sequencing Platform"/>
            <consortium name="Broad Institute Microbial Sequencing Center"/>
            <person name="Fischbach M."/>
            <person name="Ward D."/>
            <person name="Young S."/>
            <person name="Kodira C.D."/>
            <person name="Zeng Q."/>
            <person name="Koehrsen M."/>
            <person name="Godfrey P."/>
            <person name="Alvarado L."/>
            <person name="Berlin A.M."/>
            <person name="Borenstein D."/>
            <person name="Chen Z."/>
            <person name="Engels R."/>
            <person name="Freedman E."/>
            <person name="Gellesch M."/>
            <person name="Goldberg J."/>
            <person name="Griggs A."/>
            <person name="Gujja S."/>
            <person name="Heiman D.I."/>
            <person name="Hepburn T.A."/>
            <person name="Howarth C."/>
            <person name="Jen D."/>
            <person name="Larson L."/>
            <person name="Lewis B."/>
            <person name="Mehta T."/>
            <person name="Park D."/>
            <person name="Pearson M."/>
            <person name="Roberts A."/>
            <person name="Saif S."/>
            <person name="Shea T.D."/>
            <person name="Shenoy N."/>
            <person name="Sisk P."/>
            <person name="Stolte C."/>
            <person name="Sykes S.N."/>
            <person name="Walk T."/>
            <person name="White J."/>
            <person name="Yandava C."/>
            <person name="Straight P."/>
            <person name="Clardy J."/>
            <person name="Hung D."/>
            <person name="Kolter R."/>
            <person name="Mekalanos J."/>
            <person name="Walker S."/>
            <person name="Walsh C.T."/>
            <person name="Wieland B.L.C."/>
            <person name="Ilzarbe M."/>
            <person name="Galagan J."/>
            <person name="Nusbaum C."/>
            <person name="Birren B."/>
        </authorList>
    </citation>
    <scope>NUCLEOTIDE SEQUENCE [LARGE SCALE GENOMIC DNA]</scope>
    <source>
        <strain evidence="10">ATCC 14672 / DSM 40746 / JCM 4963 / KCTC 9882 / NRRL B-12104 / FH 1290</strain>
    </source>
</reference>
<dbReference type="Pfam" id="PF02771">
    <property type="entry name" value="Acyl-CoA_dh_N"/>
    <property type="match status" value="1"/>
</dbReference>
<dbReference type="eggNOG" id="COG1960">
    <property type="taxonomic scope" value="Bacteria"/>
</dbReference>
<feature type="compositionally biased region" description="Low complexity" evidence="5">
    <location>
        <begin position="30"/>
        <end position="39"/>
    </location>
</feature>
<feature type="non-terminal residue" evidence="9">
    <location>
        <position position="1"/>
    </location>
</feature>
<sequence length="729" mass="76833">PRRAVRRGAVRHGPDQGNDHRAREERLPTGRRAGTARRPPGTRRLRRRRLRPLGYGPRPGPGRVPRGPGGPRCGRTGGAGPGHEADGGPRDGHDGVVRGAPAPRDGTPDDERQDPARRDAEAVPGRRAEAPSHALAHAEAARRGPREQLGAEPGRGVHGMSPETTAPHRLLGTLLDEQARPGGPFCPAALRELDQAEAFPAQACRVLDEFGLADHYVPAAHGGKLTDFGELIRLVRGVARHDLTVAVAHAKTFLGAVSVWVAGDREQADRLARQVREGHVVSWALTERGHGADLLAGEVTAERTREGWTLNGEKWLINNATRAHRICLLARTGEAGDARGFSLFLVDKDRLPPGGSAHLPKIPTHGIRGADISGIGFTDAAVPASARVGADGAGLEIVLKALQLTRTVCAGLSLGACDHALRLTTAFVRERRLYGKLLVELPRVRRILADAVADLLLMESVSTLAGRAVHALTAEMAVVSAVTKAFVPSTGDAMIAELGEILGVRAFFTDAHAEGAFAKLERDHRITAIFDGSTAVNRHALIKQFPLLARASARGGHAVKGLAAAAALDVPVDPLDPGQLVLAGHGGCSVLGGLPDAVERIRSLVRAGTAPAGLERLAGALLDSAAALQEELAAHRPTAGAGAAADFDLARRYELCFAGACAVHLWVHNESAVGDGSPVWADARWVRACLNRVLRALGGPVDREPDVADALVEELVRTEGRGMTLLSGI</sequence>
<feature type="region of interest" description="Disordered" evidence="5">
    <location>
        <begin position="1"/>
        <end position="161"/>
    </location>
</feature>
<keyword evidence="3" id="KW-0285">Flavoprotein</keyword>
<evidence type="ECO:0000313" key="9">
    <source>
        <dbReference type="EMBL" id="EFE65521.2"/>
    </source>
</evidence>
<proteinExistence type="inferred from homology"/>
<dbReference type="InterPro" id="IPR006091">
    <property type="entry name" value="Acyl-CoA_Oxase/DH_mid-dom"/>
</dbReference>
<dbReference type="InterPro" id="IPR013786">
    <property type="entry name" value="AcylCoA_DH/ox_N"/>
</dbReference>
<dbReference type="GO" id="GO:0050660">
    <property type="term" value="F:flavin adenine dinucleotide binding"/>
    <property type="evidence" value="ECO:0007669"/>
    <property type="project" value="InterPro"/>
</dbReference>
<dbReference type="Gene3D" id="2.40.110.10">
    <property type="entry name" value="Butyryl-CoA Dehydrogenase, subunit A, domain 2"/>
    <property type="match status" value="1"/>
</dbReference>
<feature type="compositionally biased region" description="Basic residues" evidence="5">
    <location>
        <begin position="40"/>
        <end position="51"/>
    </location>
</feature>
<dbReference type="AlphaFoldDB" id="D6A1F9"/>
<comment type="cofactor">
    <cofactor evidence="1">
        <name>FAD</name>
        <dbReference type="ChEBI" id="CHEBI:57692"/>
    </cofactor>
</comment>
<comment type="similarity">
    <text evidence="2">Belongs to the acyl-CoA dehydrogenase family.</text>
</comment>
<dbReference type="PANTHER" id="PTHR43884:SF19">
    <property type="entry name" value="ACYL-COA DEHYDROGENASE FADE4-RELATED"/>
    <property type="match status" value="1"/>
</dbReference>
<dbReference type="InterPro" id="IPR037069">
    <property type="entry name" value="AcylCoA_DH/ox_N_sf"/>
</dbReference>
<evidence type="ECO:0000259" key="6">
    <source>
        <dbReference type="Pfam" id="PF00441"/>
    </source>
</evidence>
<evidence type="ECO:0000259" key="7">
    <source>
        <dbReference type="Pfam" id="PF02770"/>
    </source>
</evidence>
<protein>
    <submittedName>
        <fullName evidence="9">Non-ribosomal peptide synthetase/acyl-CoA dehydrogenase fusion protein</fullName>
    </submittedName>
</protein>
<evidence type="ECO:0000256" key="1">
    <source>
        <dbReference type="ARBA" id="ARBA00001974"/>
    </source>
</evidence>
<name>D6A1F9_STRV1</name>
<accession>D6A1F9</accession>
<keyword evidence="4" id="KW-0274">FAD</keyword>
<dbReference type="CDD" id="cd00567">
    <property type="entry name" value="ACAD"/>
    <property type="match status" value="1"/>
</dbReference>
<gene>
    <name evidence="9" type="ORF">SSFG_00775</name>
</gene>
<evidence type="ECO:0000256" key="2">
    <source>
        <dbReference type="ARBA" id="ARBA00009347"/>
    </source>
</evidence>